<dbReference type="EMBL" id="CP020559">
    <property type="protein sequence ID" value="ARE86271.1"/>
    <property type="molecule type" value="Genomic_DNA"/>
</dbReference>
<proteinExistence type="predicted"/>
<dbReference type="Proteomes" id="UP000192478">
    <property type="component" value="Chromosome"/>
</dbReference>
<dbReference type="KEGG" id="cfm:BJL90_08475"/>
<feature type="domain" description="Resolvase/invertase-type recombinase catalytic" evidence="1">
    <location>
        <begin position="1"/>
        <end position="31"/>
    </location>
</feature>
<evidence type="ECO:0000313" key="3">
    <source>
        <dbReference type="EMBL" id="ARE86271.1"/>
    </source>
</evidence>
<name>A0AAC9RG84_9CLOT</name>
<dbReference type="EMBL" id="CP017603">
    <property type="protein sequence ID" value="AOY75926.1"/>
    <property type="molecule type" value="Genomic_DNA"/>
</dbReference>
<organism evidence="3 5">
    <name type="scientific">Clostridium formicaceticum</name>
    <dbReference type="NCBI Taxonomy" id="1497"/>
    <lineage>
        <taxon>Bacteria</taxon>
        <taxon>Bacillati</taxon>
        <taxon>Bacillota</taxon>
        <taxon>Clostridia</taxon>
        <taxon>Eubacteriales</taxon>
        <taxon>Clostridiaceae</taxon>
        <taxon>Clostridium</taxon>
    </lineage>
</organism>
<evidence type="ECO:0000313" key="2">
    <source>
        <dbReference type="EMBL" id="AOY75926.1"/>
    </source>
</evidence>
<dbReference type="Proteomes" id="UP000177894">
    <property type="component" value="Chromosome"/>
</dbReference>
<sequence length="84" mass="10127">MLTTIGAIAEFERECLLERQKEGITLAKSERQYKGCKKIDFPKNWEDVYSKYMTREITWAKAMEILNLKRNTFYRLKKDWEGKN</sequence>
<evidence type="ECO:0000259" key="1">
    <source>
        <dbReference type="PROSITE" id="PS51736"/>
    </source>
</evidence>
<reference evidence="2 4" key="1">
    <citation type="submission" date="2016-10" db="EMBL/GenBank/DDBJ databases">
        <title>Complete Genome Sequence of Acetogen Clostridium formicoaceticum ATCC 27076.</title>
        <authorList>
            <person name="Bao T."/>
            <person name="Cheng C."/>
            <person name="Zhao J."/>
            <person name="Yang S.-T."/>
            <person name="Wang J."/>
            <person name="Wang M."/>
        </authorList>
    </citation>
    <scope>NUCLEOTIDE SEQUENCE [LARGE SCALE GENOMIC DNA]</scope>
    <source>
        <strain evidence="2 4">ATCC 27076</strain>
    </source>
</reference>
<evidence type="ECO:0000313" key="4">
    <source>
        <dbReference type="Proteomes" id="UP000177894"/>
    </source>
</evidence>
<evidence type="ECO:0000313" key="5">
    <source>
        <dbReference type="Proteomes" id="UP000192478"/>
    </source>
</evidence>
<keyword evidence="4" id="KW-1185">Reference proteome</keyword>
<dbReference type="InterPro" id="IPR006119">
    <property type="entry name" value="Resolv_N"/>
</dbReference>
<dbReference type="GO" id="GO:0000150">
    <property type="term" value="F:DNA strand exchange activity"/>
    <property type="evidence" value="ECO:0007669"/>
    <property type="project" value="InterPro"/>
</dbReference>
<protein>
    <recommendedName>
        <fullName evidence="1">Resolvase/invertase-type recombinase catalytic domain-containing protein</fullName>
    </recommendedName>
</protein>
<gene>
    <name evidence="2" type="ORF">BJL90_08475</name>
    <name evidence="3" type="ORF">CLFO_05930</name>
</gene>
<reference evidence="3 5" key="2">
    <citation type="submission" date="2017-03" db="EMBL/GenBank/DDBJ databases">
        <title>Complete sequence of Clostridium formicaceticum DSM 92.</title>
        <authorList>
            <person name="Poehlein A."/>
            <person name="Karl M."/>
            <person name="Bengelsdorf F.R."/>
            <person name="Duerre P."/>
            <person name="Daniel R."/>
        </authorList>
    </citation>
    <scope>NUCLEOTIDE SEQUENCE [LARGE SCALE GENOMIC DNA]</scope>
    <source>
        <strain evidence="3 5">DSM 92</strain>
    </source>
</reference>
<accession>A0AAC9RG84</accession>
<dbReference type="AlphaFoldDB" id="A0AAC9RG84"/>
<dbReference type="PROSITE" id="PS51736">
    <property type="entry name" value="RECOMBINASES_3"/>
    <property type="match status" value="1"/>
</dbReference>
<dbReference type="GO" id="GO:0003677">
    <property type="term" value="F:DNA binding"/>
    <property type="evidence" value="ECO:0007669"/>
    <property type="project" value="InterPro"/>
</dbReference>